<dbReference type="VEuPathDB" id="FungiDB:P175DRAFT_0535962"/>
<evidence type="ECO:0000313" key="2">
    <source>
        <dbReference type="EMBL" id="PTU17623.1"/>
    </source>
</evidence>
<reference evidence="2 3" key="1">
    <citation type="journal article" date="2018" name="Proc. Natl. Acad. Sci. U.S.A.">
        <title>Linking secondary metabolites to gene clusters through genome sequencing of six diverse Aspergillus species.</title>
        <authorList>
            <person name="Kaerboelling I."/>
            <person name="Vesth T.C."/>
            <person name="Frisvad J.C."/>
            <person name="Nybo J.L."/>
            <person name="Theobald S."/>
            <person name="Kuo A."/>
            <person name="Bowyer P."/>
            <person name="Matsuda Y."/>
            <person name="Mondo S."/>
            <person name="Lyhne E.K."/>
            <person name="Kogle M.E."/>
            <person name="Clum A."/>
            <person name="Lipzen A."/>
            <person name="Salamov A."/>
            <person name="Ngan C.Y."/>
            <person name="Daum C."/>
            <person name="Chiniquy J."/>
            <person name="Barry K."/>
            <person name="LaButti K."/>
            <person name="Haridas S."/>
            <person name="Simmons B.A."/>
            <person name="Magnuson J.K."/>
            <person name="Mortensen U.H."/>
            <person name="Larsen T.O."/>
            <person name="Grigoriev I.V."/>
            <person name="Baker S.E."/>
            <person name="Andersen M.R."/>
        </authorList>
    </citation>
    <scope>NUCLEOTIDE SEQUENCE [LARGE SCALE GENOMIC DNA]</scope>
    <source>
        <strain evidence="2 3">IBT 24754</strain>
    </source>
</reference>
<comment type="caution">
    <text evidence="2">The sequence shown here is derived from an EMBL/GenBank/DDBJ whole genome shotgun (WGS) entry which is preliminary data.</text>
</comment>
<protein>
    <submittedName>
        <fullName evidence="2">Uncharacterized protein</fullName>
    </submittedName>
</protein>
<feature type="chain" id="PRO_5015760669" evidence="1">
    <location>
        <begin position="18"/>
        <end position="114"/>
    </location>
</feature>
<gene>
    <name evidence="2" type="ORF">P175DRAFT_0535962</name>
</gene>
<name>A0A2T5LMW7_9EURO</name>
<proteinExistence type="predicted"/>
<dbReference type="RefSeq" id="XP_040749015.1">
    <property type="nucleotide sequence ID" value="XM_040900275.1"/>
</dbReference>
<dbReference type="Proteomes" id="UP000244073">
    <property type="component" value="Unassembled WGS sequence"/>
</dbReference>
<keyword evidence="1" id="KW-0732">Signal</keyword>
<dbReference type="EMBL" id="MSFN02000010">
    <property type="protein sequence ID" value="PTU17623.1"/>
    <property type="molecule type" value="Genomic_DNA"/>
</dbReference>
<organism evidence="2 3">
    <name type="scientific">Aspergillus ochraceoroseus IBT 24754</name>
    <dbReference type="NCBI Taxonomy" id="1392256"/>
    <lineage>
        <taxon>Eukaryota</taxon>
        <taxon>Fungi</taxon>
        <taxon>Dikarya</taxon>
        <taxon>Ascomycota</taxon>
        <taxon>Pezizomycotina</taxon>
        <taxon>Eurotiomycetes</taxon>
        <taxon>Eurotiomycetidae</taxon>
        <taxon>Eurotiales</taxon>
        <taxon>Aspergillaceae</taxon>
        <taxon>Aspergillus</taxon>
        <taxon>Aspergillus subgen. Nidulantes</taxon>
    </lineage>
</organism>
<dbReference type="AlphaFoldDB" id="A0A2T5LMW7"/>
<accession>A0A2T5LMW7</accession>
<evidence type="ECO:0000256" key="1">
    <source>
        <dbReference type="SAM" id="SignalP"/>
    </source>
</evidence>
<dbReference type="GeneID" id="63817157"/>
<sequence length="114" mass="12917">MRSAGFWVVLLRRLTSCSPLNLRFPLQRPATAYRTVLYGVQPDRPRSARKELDTIGYRSIAPEPIRQSGSLSFDSPSGSYWQSARRPFADPFLPPRSLLIGVAEKDRLQTLLRA</sequence>
<feature type="signal peptide" evidence="1">
    <location>
        <begin position="1"/>
        <end position="17"/>
    </location>
</feature>
<evidence type="ECO:0000313" key="3">
    <source>
        <dbReference type="Proteomes" id="UP000244073"/>
    </source>
</evidence>